<evidence type="ECO:0000256" key="1">
    <source>
        <dbReference type="ARBA" id="ARBA00000085"/>
    </source>
</evidence>
<dbReference type="SMART" id="SM00387">
    <property type="entry name" value="HATPase_c"/>
    <property type="match status" value="1"/>
</dbReference>
<reference evidence="16 17" key="1">
    <citation type="submission" date="2021-03" db="EMBL/GenBank/DDBJ databases">
        <title>Sequencing the genomes of 1000 actinobacteria strains.</title>
        <authorList>
            <person name="Klenk H.-P."/>
        </authorList>
    </citation>
    <scope>NUCLEOTIDE SEQUENCE [LARGE SCALE GENOMIC DNA]</scope>
    <source>
        <strain evidence="16 17">DSM 15797</strain>
    </source>
</reference>
<evidence type="ECO:0000259" key="15">
    <source>
        <dbReference type="PROSITE" id="PS50885"/>
    </source>
</evidence>
<gene>
    <name evidence="16" type="ORF">JOF47_003601</name>
</gene>
<feature type="domain" description="HAMP" evidence="15">
    <location>
        <begin position="151"/>
        <end position="209"/>
    </location>
</feature>
<organism evidence="16 17">
    <name type="scientific">Paeniglutamicibacter kerguelensis</name>
    <dbReference type="NCBI Taxonomy" id="254788"/>
    <lineage>
        <taxon>Bacteria</taxon>
        <taxon>Bacillati</taxon>
        <taxon>Actinomycetota</taxon>
        <taxon>Actinomycetes</taxon>
        <taxon>Micrococcales</taxon>
        <taxon>Micrococcaceae</taxon>
        <taxon>Paeniglutamicibacter</taxon>
    </lineage>
</organism>
<keyword evidence="6" id="KW-0808">Transferase</keyword>
<evidence type="ECO:0000256" key="3">
    <source>
        <dbReference type="ARBA" id="ARBA00012438"/>
    </source>
</evidence>
<name>A0ABS4XI32_9MICC</name>
<dbReference type="SUPFAM" id="SSF55874">
    <property type="entry name" value="ATPase domain of HSP90 chaperone/DNA topoisomerase II/histidine kinase"/>
    <property type="match status" value="1"/>
</dbReference>
<keyword evidence="5" id="KW-0597">Phosphoprotein</keyword>
<evidence type="ECO:0000256" key="6">
    <source>
        <dbReference type="ARBA" id="ARBA00022679"/>
    </source>
</evidence>
<dbReference type="SMART" id="SM00388">
    <property type="entry name" value="HisKA"/>
    <property type="match status" value="1"/>
</dbReference>
<evidence type="ECO:0000256" key="12">
    <source>
        <dbReference type="ARBA" id="ARBA00023012"/>
    </source>
</evidence>
<evidence type="ECO:0000313" key="17">
    <source>
        <dbReference type="Proteomes" id="UP001296993"/>
    </source>
</evidence>
<evidence type="ECO:0000256" key="4">
    <source>
        <dbReference type="ARBA" id="ARBA00022475"/>
    </source>
</evidence>
<dbReference type="Pfam" id="PF02518">
    <property type="entry name" value="HATPase_c"/>
    <property type="match status" value="1"/>
</dbReference>
<dbReference type="InterPro" id="IPR036890">
    <property type="entry name" value="HATPase_C_sf"/>
</dbReference>
<dbReference type="InterPro" id="IPR005467">
    <property type="entry name" value="His_kinase_dom"/>
</dbReference>
<dbReference type="InterPro" id="IPR036097">
    <property type="entry name" value="HisK_dim/P_sf"/>
</dbReference>
<proteinExistence type="predicted"/>
<dbReference type="InterPro" id="IPR003660">
    <property type="entry name" value="HAMP_dom"/>
</dbReference>
<dbReference type="Gene3D" id="1.10.287.130">
    <property type="match status" value="1"/>
</dbReference>
<keyword evidence="13" id="KW-0472">Membrane</keyword>
<dbReference type="GO" id="GO:0016301">
    <property type="term" value="F:kinase activity"/>
    <property type="evidence" value="ECO:0007669"/>
    <property type="project" value="UniProtKB-KW"/>
</dbReference>
<dbReference type="Proteomes" id="UP001296993">
    <property type="component" value="Unassembled WGS sequence"/>
</dbReference>
<evidence type="ECO:0000256" key="8">
    <source>
        <dbReference type="ARBA" id="ARBA00022741"/>
    </source>
</evidence>
<dbReference type="PANTHER" id="PTHR44936">
    <property type="entry name" value="SENSOR PROTEIN CREC"/>
    <property type="match status" value="1"/>
</dbReference>
<dbReference type="EC" id="2.7.13.3" evidence="3"/>
<dbReference type="Gene3D" id="6.10.340.10">
    <property type="match status" value="1"/>
</dbReference>
<keyword evidence="11 13" id="KW-1133">Transmembrane helix</keyword>
<evidence type="ECO:0000256" key="10">
    <source>
        <dbReference type="ARBA" id="ARBA00022840"/>
    </source>
</evidence>
<evidence type="ECO:0000256" key="13">
    <source>
        <dbReference type="SAM" id="Phobius"/>
    </source>
</evidence>
<feature type="domain" description="Histidine kinase" evidence="14">
    <location>
        <begin position="217"/>
        <end position="411"/>
    </location>
</feature>
<keyword evidence="8" id="KW-0547">Nucleotide-binding</keyword>
<dbReference type="EMBL" id="JAGIOF010000001">
    <property type="protein sequence ID" value="MBP2388090.1"/>
    <property type="molecule type" value="Genomic_DNA"/>
</dbReference>
<evidence type="ECO:0000256" key="11">
    <source>
        <dbReference type="ARBA" id="ARBA00022989"/>
    </source>
</evidence>
<dbReference type="PROSITE" id="PS50109">
    <property type="entry name" value="HIS_KIN"/>
    <property type="match status" value="1"/>
</dbReference>
<dbReference type="RefSeq" id="WP_210000875.1">
    <property type="nucleotide sequence ID" value="NZ_BAAAJY010000001.1"/>
</dbReference>
<comment type="subcellular location">
    <subcellularLocation>
        <location evidence="2">Cell membrane</location>
        <topology evidence="2">Multi-pass membrane protein</topology>
    </subcellularLocation>
</comment>
<sequence>MSLRWKITLVTTVSVFMALLVSALLVRQMINTSEEQRLRTEATASLQQAVKILGETGISVLGATVNDPDLPIQAREAAGAGDMVSYRGTLDGVPVIFAAAPVELGSQPAILSLSVSWADSLQVRTHMDTALFWAGIATLFAVSALGILVASRLVRRLAHGAHAARAIAAGQRHIVVEEAIGPPFVGKDEVDEFAAAVDVMAAELTAKIAAEQRFTADLAHELRTPLTGLVTAASLLPPSRPTELVQDRVAKLRTLIEDLLEVSRLESGTESIDLVATKLDACVRGIISRIREHCPDQCASLVLELESPESTVWLEPRRLERILENLVRNALTHGGGQVVVSSSPGHLEVFDHGPGFPGFILETGPERFVSRGGGIGLGLTIACGQAAAMGAQVNLSNAPGARITLDFTDAALPRPIPQVSAQSLTAQALRT</sequence>
<protein>
    <recommendedName>
        <fullName evidence="3">histidine kinase</fullName>
        <ecNumber evidence="3">2.7.13.3</ecNumber>
    </recommendedName>
</protein>
<dbReference type="Gene3D" id="3.30.565.10">
    <property type="entry name" value="Histidine kinase-like ATPase, C-terminal domain"/>
    <property type="match status" value="1"/>
</dbReference>
<evidence type="ECO:0000256" key="5">
    <source>
        <dbReference type="ARBA" id="ARBA00022553"/>
    </source>
</evidence>
<keyword evidence="10" id="KW-0067">ATP-binding</keyword>
<dbReference type="CDD" id="cd00082">
    <property type="entry name" value="HisKA"/>
    <property type="match status" value="1"/>
</dbReference>
<keyword evidence="9 16" id="KW-0418">Kinase</keyword>
<comment type="catalytic activity">
    <reaction evidence="1">
        <text>ATP + protein L-histidine = ADP + protein N-phospho-L-histidine.</text>
        <dbReference type="EC" id="2.7.13.3"/>
    </reaction>
</comment>
<feature type="transmembrane region" description="Helical" evidence="13">
    <location>
        <begin position="7"/>
        <end position="30"/>
    </location>
</feature>
<feature type="transmembrane region" description="Helical" evidence="13">
    <location>
        <begin position="130"/>
        <end position="150"/>
    </location>
</feature>
<dbReference type="Pfam" id="PF00512">
    <property type="entry name" value="HisKA"/>
    <property type="match status" value="1"/>
</dbReference>
<dbReference type="InterPro" id="IPR050980">
    <property type="entry name" value="2C_sensor_his_kinase"/>
</dbReference>
<keyword evidence="4" id="KW-1003">Cell membrane</keyword>
<dbReference type="InterPro" id="IPR003594">
    <property type="entry name" value="HATPase_dom"/>
</dbReference>
<dbReference type="SUPFAM" id="SSF47384">
    <property type="entry name" value="Homodimeric domain of signal transducing histidine kinase"/>
    <property type="match status" value="1"/>
</dbReference>
<keyword evidence="17" id="KW-1185">Reference proteome</keyword>
<dbReference type="PROSITE" id="PS50885">
    <property type="entry name" value="HAMP"/>
    <property type="match status" value="1"/>
</dbReference>
<dbReference type="InterPro" id="IPR003661">
    <property type="entry name" value="HisK_dim/P_dom"/>
</dbReference>
<evidence type="ECO:0000256" key="7">
    <source>
        <dbReference type="ARBA" id="ARBA00022692"/>
    </source>
</evidence>
<evidence type="ECO:0000256" key="2">
    <source>
        <dbReference type="ARBA" id="ARBA00004651"/>
    </source>
</evidence>
<comment type="caution">
    <text evidence="16">The sequence shown here is derived from an EMBL/GenBank/DDBJ whole genome shotgun (WGS) entry which is preliminary data.</text>
</comment>
<keyword evidence="7 13" id="KW-0812">Transmembrane</keyword>
<keyword evidence="12" id="KW-0902">Two-component regulatory system</keyword>
<evidence type="ECO:0000259" key="14">
    <source>
        <dbReference type="PROSITE" id="PS50109"/>
    </source>
</evidence>
<dbReference type="PANTHER" id="PTHR44936:SF9">
    <property type="entry name" value="SENSOR PROTEIN CREC"/>
    <property type="match status" value="1"/>
</dbReference>
<evidence type="ECO:0000256" key="9">
    <source>
        <dbReference type="ARBA" id="ARBA00022777"/>
    </source>
</evidence>
<accession>A0ABS4XI32</accession>
<evidence type="ECO:0000313" key="16">
    <source>
        <dbReference type="EMBL" id="MBP2388090.1"/>
    </source>
</evidence>